<proteinExistence type="predicted"/>
<reference evidence="2 3" key="1">
    <citation type="submission" date="2016-10" db="EMBL/GenBank/DDBJ databases">
        <authorList>
            <person name="de Groot N.N."/>
        </authorList>
    </citation>
    <scope>NUCLEOTIDE SEQUENCE [LARGE SCALE GENOMIC DNA]</scope>
    <source>
        <strain evidence="2 3">SP2</strain>
    </source>
</reference>
<gene>
    <name evidence="2" type="ORF">SAMN05443661_11479</name>
</gene>
<dbReference type="GeneID" id="14208719"/>
<dbReference type="Proteomes" id="UP000182829">
    <property type="component" value="Unassembled WGS sequence"/>
</dbReference>
<evidence type="ECO:0000313" key="3">
    <source>
        <dbReference type="Proteomes" id="UP000182829"/>
    </source>
</evidence>
<name>A0A1I3NQ62_9EURY</name>
<dbReference type="PROSITE" id="PS51257">
    <property type="entry name" value="PROKAR_LIPOPROTEIN"/>
    <property type="match status" value="1"/>
</dbReference>
<dbReference type="EMBL" id="FORO01000014">
    <property type="protein sequence ID" value="SFJ11458.1"/>
    <property type="molecule type" value="Genomic_DNA"/>
</dbReference>
<protein>
    <submittedName>
        <fullName evidence="2">Uncharacterized protein</fullName>
    </submittedName>
</protein>
<dbReference type="AlphaFoldDB" id="A0A1I3NQ62"/>
<organism evidence="2 3">
    <name type="scientific">Natronobacterium gregoryi</name>
    <dbReference type="NCBI Taxonomy" id="44930"/>
    <lineage>
        <taxon>Archaea</taxon>
        <taxon>Methanobacteriati</taxon>
        <taxon>Methanobacteriota</taxon>
        <taxon>Stenosarchaea group</taxon>
        <taxon>Halobacteria</taxon>
        <taxon>Halobacteriales</taxon>
        <taxon>Natrialbaceae</taxon>
        <taxon>Natronobacterium</taxon>
    </lineage>
</organism>
<feature type="region of interest" description="Disordered" evidence="1">
    <location>
        <begin position="262"/>
        <end position="285"/>
    </location>
</feature>
<dbReference type="RefSeq" id="WP_005578719.1">
    <property type="nucleotide sequence ID" value="NZ_FORO01000014.1"/>
</dbReference>
<dbReference type="OrthoDB" id="193751at2157"/>
<dbReference type="OMA" id="FVPERQY"/>
<evidence type="ECO:0000313" key="2">
    <source>
        <dbReference type="EMBL" id="SFJ11458.1"/>
    </source>
</evidence>
<accession>A0A1I3NQ62</accession>
<evidence type="ECO:0000256" key="1">
    <source>
        <dbReference type="SAM" id="MobiDB-lite"/>
    </source>
</evidence>
<sequence length="304" mass="33519">MNRRQFLATGATLASIAAGGCVGCATAPSLSLSMEATSNADIADRLTRSLESDDEDDRIALEAAEGETVTAEGLSEPFPSESPYVHDGAVYVAETTVTDRTPGTSFGYKINPVDEDETLDPENAIHYEDLPEVDRDAFGDRWDSPEPFLGYGASVYYLEDDVDDSVLVPDQEYEVIAWPETRGRLEIDDGTDRPLKTYEYTAEVVADSLEAYGREIRDLVAFELGPLDDDTAAVVEQAIEGGTYSVPDGEELSATEARVATEFEGEEQVRRPNDSPRNPSSPNGRYVVRYENEIYWTEIRVQRE</sequence>